<feature type="domain" description="Cupin type-2" evidence="1">
    <location>
        <begin position="40"/>
        <end position="103"/>
    </location>
</feature>
<dbReference type="RefSeq" id="WP_197354008.1">
    <property type="nucleotide sequence ID" value="NZ_CP048882.1"/>
</dbReference>
<dbReference type="KEGG" id="sbat:G4Z16_31760"/>
<evidence type="ECO:0000259" key="1">
    <source>
        <dbReference type="Pfam" id="PF07883"/>
    </source>
</evidence>
<dbReference type="SUPFAM" id="SSF51182">
    <property type="entry name" value="RmlC-like cupins"/>
    <property type="match status" value="1"/>
</dbReference>
<dbReference type="PANTHER" id="PTHR43346:SF1">
    <property type="entry name" value="QUERCETIN 2,3-DIOXYGENASE-RELATED"/>
    <property type="match status" value="1"/>
</dbReference>
<gene>
    <name evidence="2" type="ORF">G4Z16_31760</name>
</gene>
<dbReference type="InterPro" id="IPR052538">
    <property type="entry name" value="Flavonoid_dioxygenase-like"/>
</dbReference>
<evidence type="ECO:0000313" key="2">
    <source>
        <dbReference type="EMBL" id="QPP10247.1"/>
    </source>
</evidence>
<dbReference type="InterPro" id="IPR011051">
    <property type="entry name" value="RmlC_Cupin_sf"/>
</dbReference>
<reference evidence="3" key="1">
    <citation type="submission" date="2020-02" db="EMBL/GenBank/DDBJ databases">
        <title>Streptomyces sp. ASO4wet.</title>
        <authorList>
            <person name="Risdian C."/>
            <person name="Landwehr W."/>
            <person name="Schupp P."/>
            <person name="Wink J."/>
        </authorList>
    </citation>
    <scope>NUCLEOTIDE SEQUENCE [LARGE SCALE GENOMIC DNA]</scope>
    <source>
        <strain evidence="3">ASO4wet</strain>
    </source>
</reference>
<dbReference type="EMBL" id="CP048882">
    <property type="protein sequence ID" value="QPP10247.1"/>
    <property type="molecule type" value="Genomic_DNA"/>
</dbReference>
<name>A0A7T1TC39_9ACTN</name>
<proteinExistence type="predicted"/>
<protein>
    <submittedName>
        <fullName evidence="2">Cupin domain-containing protein</fullName>
    </submittedName>
</protein>
<dbReference type="PANTHER" id="PTHR43346">
    <property type="entry name" value="LIGAND BINDING DOMAIN PROTEIN, PUTATIVE (AFU_ORTHOLOGUE AFUA_6G14370)-RELATED"/>
    <property type="match status" value="1"/>
</dbReference>
<evidence type="ECO:0000313" key="3">
    <source>
        <dbReference type="Proteomes" id="UP000595046"/>
    </source>
</evidence>
<organism evidence="2 3">
    <name type="scientific">Streptomyces bathyalis</name>
    <dbReference type="NCBI Taxonomy" id="2710756"/>
    <lineage>
        <taxon>Bacteria</taxon>
        <taxon>Bacillati</taxon>
        <taxon>Actinomycetota</taxon>
        <taxon>Actinomycetes</taxon>
        <taxon>Kitasatosporales</taxon>
        <taxon>Streptomycetaceae</taxon>
        <taxon>Streptomyces</taxon>
    </lineage>
</organism>
<dbReference type="Gene3D" id="2.60.120.10">
    <property type="entry name" value="Jelly Rolls"/>
    <property type="match status" value="1"/>
</dbReference>
<sequence>MSIYASGPSVPEQTADMGDTSFTTKVVYGNSSSLMIATRPAGYHSRPHVHDCEQLNLLQSGELWVFVEDDAFHLAAGDFLRVPAGRIHWSWNKSGAECTLIEVHSPGLHADPLVERFAVGLHGTDETPAFLGSPANEFLPDDSAFDQSVAERKAG</sequence>
<dbReference type="InterPro" id="IPR014710">
    <property type="entry name" value="RmlC-like_jellyroll"/>
</dbReference>
<dbReference type="CDD" id="cd02208">
    <property type="entry name" value="cupin_RmlC-like"/>
    <property type="match status" value="1"/>
</dbReference>
<dbReference type="AlphaFoldDB" id="A0A7T1TC39"/>
<keyword evidence="3" id="KW-1185">Reference proteome</keyword>
<dbReference type="InterPro" id="IPR013096">
    <property type="entry name" value="Cupin_2"/>
</dbReference>
<dbReference type="Proteomes" id="UP000595046">
    <property type="component" value="Chromosome"/>
</dbReference>
<accession>A0A7T1TC39</accession>
<dbReference type="Pfam" id="PF07883">
    <property type="entry name" value="Cupin_2"/>
    <property type="match status" value="1"/>
</dbReference>